<feature type="domain" description="Polysaccharide chain length determinant N-terminal" evidence="18">
    <location>
        <begin position="18"/>
        <end position="109"/>
    </location>
</feature>
<keyword evidence="5" id="KW-1003">Cell membrane</keyword>
<keyword evidence="7 21" id="KW-0808">Transferase</keyword>
<keyword evidence="10 21" id="KW-0418">Kinase</keyword>
<feature type="transmembrane region" description="Helical" evidence="17">
    <location>
        <begin position="28"/>
        <end position="49"/>
    </location>
</feature>
<keyword evidence="13 17" id="KW-0472">Membrane</keyword>
<evidence type="ECO:0000313" key="21">
    <source>
        <dbReference type="EMBL" id="MDT3402186.1"/>
    </source>
</evidence>
<feature type="domain" description="AAA" evidence="19">
    <location>
        <begin position="614"/>
        <end position="735"/>
    </location>
</feature>
<dbReference type="SUPFAM" id="SSF52540">
    <property type="entry name" value="P-loop containing nucleoside triphosphate hydrolases"/>
    <property type="match status" value="1"/>
</dbReference>
<organism evidence="21 22">
    <name type="scientific">Mucilaginibacter terrae</name>
    <dbReference type="NCBI Taxonomy" id="1955052"/>
    <lineage>
        <taxon>Bacteria</taxon>
        <taxon>Pseudomonadati</taxon>
        <taxon>Bacteroidota</taxon>
        <taxon>Sphingobacteriia</taxon>
        <taxon>Sphingobacteriales</taxon>
        <taxon>Sphingobacteriaceae</taxon>
        <taxon>Mucilaginibacter</taxon>
    </lineage>
</organism>
<feature type="domain" description="Tyrosine-protein kinase G-rich" evidence="20">
    <location>
        <begin position="433"/>
        <end position="510"/>
    </location>
</feature>
<protein>
    <recommendedName>
        <fullName evidence="4">non-specific protein-tyrosine kinase</fullName>
        <ecNumber evidence="4">2.7.10.2</ecNumber>
    </recommendedName>
</protein>
<feature type="transmembrane region" description="Helical" evidence="17">
    <location>
        <begin position="487"/>
        <end position="508"/>
    </location>
</feature>
<comment type="catalytic activity">
    <reaction evidence="15">
        <text>L-tyrosyl-[protein] + ATP = O-phospho-L-tyrosyl-[protein] + ADP + H(+)</text>
        <dbReference type="Rhea" id="RHEA:10596"/>
        <dbReference type="Rhea" id="RHEA-COMP:10136"/>
        <dbReference type="Rhea" id="RHEA-COMP:20101"/>
        <dbReference type="ChEBI" id="CHEBI:15378"/>
        <dbReference type="ChEBI" id="CHEBI:30616"/>
        <dbReference type="ChEBI" id="CHEBI:46858"/>
        <dbReference type="ChEBI" id="CHEBI:61978"/>
        <dbReference type="ChEBI" id="CHEBI:456216"/>
        <dbReference type="EC" id="2.7.10.2"/>
    </reaction>
</comment>
<evidence type="ECO:0000256" key="6">
    <source>
        <dbReference type="ARBA" id="ARBA00022519"/>
    </source>
</evidence>
<dbReference type="PANTHER" id="PTHR32309">
    <property type="entry name" value="TYROSINE-PROTEIN KINASE"/>
    <property type="match status" value="1"/>
</dbReference>
<reference evidence="22" key="1">
    <citation type="submission" date="2023-07" db="EMBL/GenBank/DDBJ databases">
        <title>Functional and genomic diversity of the sorghum phyllosphere microbiome.</title>
        <authorList>
            <person name="Shade A."/>
        </authorList>
    </citation>
    <scope>NUCLEOTIDE SEQUENCE [LARGE SCALE GENOMIC DNA]</scope>
    <source>
        <strain evidence="22">SORGH_AS_0422</strain>
    </source>
</reference>
<keyword evidence="11" id="KW-0067">ATP-binding</keyword>
<dbReference type="GO" id="GO:0016301">
    <property type="term" value="F:kinase activity"/>
    <property type="evidence" value="ECO:0007669"/>
    <property type="project" value="UniProtKB-KW"/>
</dbReference>
<evidence type="ECO:0000256" key="7">
    <source>
        <dbReference type="ARBA" id="ARBA00022679"/>
    </source>
</evidence>
<dbReference type="EC" id="2.7.10.2" evidence="4"/>
<evidence type="ECO:0000256" key="9">
    <source>
        <dbReference type="ARBA" id="ARBA00022741"/>
    </source>
</evidence>
<dbReference type="Gene3D" id="3.40.50.300">
    <property type="entry name" value="P-loop containing nucleotide triphosphate hydrolases"/>
    <property type="match status" value="1"/>
</dbReference>
<evidence type="ECO:0000256" key="16">
    <source>
        <dbReference type="SAM" id="Coils"/>
    </source>
</evidence>
<gene>
    <name evidence="21" type="ORF">QE417_001258</name>
</gene>
<dbReference type="InterPro" id="IPR032807">
    <property type="entry name" value="GNVR"/>
</dbReference>
<evidence type="ECO:0000256" key="2">
    <source>
        <dbReference type="ARBA" id="ARBA00007316"/>
    </source>
</evidence>
<evidence type="ECO:0000259" key="18">
    <source>
        <dbReference type="Pfam" id="PF02706"/>
    </source>
</evidence>
<keyword evidence="6" id="KW-0997">Cell inner membrane</keyword>
<keyword evidence="16" id="KW-0175">Coiled coil</keyword>
<dbReference type="InterPro" id="IPR050445">
    <property type="entry name" value="Bact_polysacc_biosynth/exp"/>
</dbReference>
<sequence>MINRSASTSYKADKHQFVDLRTILSKYIYHWPLFVLGVIIAFAGAYVYVQNANTSYEVSATILVKDEKKSPQEKAVLPELEQSSSPKNAEAEIEILRSKNLVSKVVNDLQLWTTYQTKQGFKTKDLYGAEPFKLILLQKGVFSGNKMEVLIKDAKSFEVENLNGQKQTVAFNASFKNDAGTWLLKPTSELTQFIGSTIIVTLKEPEMVSNSYLKALDAHLLDKLAPTIGLFITDEVPQRGKDFLNSLITAYNGAASDEQKRTTKATIDFIDSRLASLTGELNTAEKQVEGYRSSQGLTDINSQAKVYLENVQANDSKLNEVNVQLNVIAGIEQYVNSSSNNANAPATIGISDPALNSQIEKLADLQLKRSALLATTPETNPLFEPINKQISLTKNAIRETVSGVKASLLNSKRELQSVNNKTESSIKDIPIQERQFVGMKRQQSIKENLYVYLLQKREELALSYASTFVDARIVDKANVGDKKWPKIPLISAIALLLGIGVPFMIIYFRNSFNNKITSRRDIETNVDIPILAELSYEELDDEVIVVTNKQHLIGEQFRSLRTNLNYLHQTIQSKSTQLQPEEAYIVSQKGITHSYAAEGSGRVTLLTSSVSKEGKSFVSSNLATTLAMSGKKTVILEMDLRKPKITKVFNLPSNHPGLSEYLSDKHQLSVNDIIQQTDVNPDLHVIGCGHIPEDPSELLEKETLTKLIRELRERYDHVVIDTAPLHLVTDAMIIAKQADVCLYIVRQGYSGREELTFLKEVNDADYLPDLNIVFNGIKKDKYGYGYRYDNSYYSAKPRKPSLKGMWKQMLSRF</sequence>
<keyword evidence="9" id="KW-0547">Nucleotide-binding</keyword>
<keyword evidence="12 17" id="KW-1133">Transmembrane helix</keyword>
<proteinExistence type="inferred from homology"/>
<evidence type="ECO:0000256" key="11">
    <source>
        <dbReference type="ARBA" id="ARBA00022840"/>
    </source>
</evidence>
<name>A0ABU3GRS7_9SPHI</name>
<comment type="similarity">
    <text evidence="2">Belongs to the CpsD/CapB family.</text>
</comment>
<evidence type="ECO:0000256" key="14">
    <source>
        <dbReference type="ARBA" id="ARBA00023137"/>
    </source>
</evidence>
<comment type="subcellular location">
    <subcellularLocation>
        <location evidence="1">Cell inner membrane</location>
        <topology evidence="1">Multi-pass membrane protein</topology>
    </subcellularLocation>
</comment>
<dbReference type="InterPro" id="IPR005702">
    <property type="entry name" value="Wzc-like_C"/>
</dbReference>
<evidence type="ECO:0000256" key="10">
    <source>
        <dbReference type="ARBA" id="ARBA00022777"/>
    </source>
</evidence>
<evidence type="ECO:0000256" key="17">
    <source>
        <dbReference type="SAM" id="Phobius"/>
    </source>
</evidence>
<dbReference type="Pfam" id="PF13807">
    <property type="entry name" value="GNVR"/>
    <property type="match status" value="1"/>
</dbReference>
<keyword evidence="22" id="KW-1185">Reference proteome</keyword>
<dbReference type="PANTHER" id="PTHR32309:SF13">
    <property type="entry name" value="FERRIC ENTEROBACTIN TRANSPORT PROTEIN FEPE"/>
    <property type="match status" value="1"/>
</dbReference>
<feature type="coiled-coil region" evidence="16">
    <location>
        <begin position="267"/>
        <end position="294"/>
    </location>
</feature>
<evidence type="ECO:0000256" key="8">
    <source>
        <dbReference type="ARBA" id="ARBA00022692"/>
    </source>
</evidence>
<evidence type="ECO:0000256" key="4">
    <source>
        <dbReference type="ARBA" id="ARBA00011903"/>
    </source>
</evidence>
<dbReference type="InterPro" id="IPR003856">
    <property type="entry name" value="LPS_length_determ_N"/>
</dbReference>
<evidence type="ECO:0000256" key="13">
    <source>
        <dbReference type="ARBA" id="ARBA00023136"/>
    </source>
</evidence>
<keyword evidence="8 17" id="KW-0812">Transmembrane</keyword>
<dbReference type="Proteomes" id="UP001258315">
    <property type="component" value="Unassembled WGS sequence"/>
</dbReference>
<comment type="caution">
    <text evidence="21">The sequence shown here is derived from an EMBL/GenBank/DDBJ whole genome shotgun (WGS) entry which is preliminary data.</text>
</comment>
<evidence type="ECO:0000313" key="22">
    <source>
        <dbReference type="Proteomes" id="UP001258315"/>
    </source>
</evidence>
<accession>A0ABU3GRS7</accession>
<comment type="similarity">
    <text evidence="3">Belongs to the etk/wzc family.</text>
</comment>
<evidence type="ECO:0000256" key="1">
    <source>
        <dbReference type="ARBA" id="ARBA00004429"/>
    </source>
</evidence>
<evidence type="ECO:0000256" key="12">
    <source>
        <dbReference type="ARBA" id="ARBA00022989"/>
    </source>
</evidence>
<dbReference type="InterPro" id="IPR027417">
    <property type="entry name" value="P-loop_NTPase"/>
</dbReference>
<evidence type="ECO:0000259" key="20">
    <source>
        <dbReference type="Pfam" id="PF13807"/>
    </source>
</evidence>
<evidence type="ECO:0000256" key="5">
    <source>
        <dbReference type="ARBA" id="ARBA00022475"/>
    </source>
</evidence>
<dbReference type="NCBIfam" id="TIGR01007">
    <property type="entry name" value="eps_fam"/>
    <property type="match status" value="1"/>
</dbReference>
<dbReference type="InterPro" id="IPR025669">
    <property type="entry name" value="AAA_dom"/>
</dbReference>
<dbReference type="Pfam" id="PF02706">
    <property type="entry name" value="Wzz"/>
    <property type="match status" value="1"/>
</dbReference>
<evidence type="ECO:0000256" key="15">
    <source>
        <dbReference type="ARBA" id="ARBA00051245"/>
    </source>
</evidence>
<dbReference type="Pfam" id="PF13614">
    <property type="entry name" value="AAA_31"/>
    <property type="match status" value="1"/>
</dbReference>
<dbReference type="EMBL" id="JAVLVU010000001">
    <property type="protein sequence ID" value="MDT3402186.1"/>
    <property type="molecule type" value="Genomic_DNA"/>
</dbReference>
<keyword evidence="14" id="KW-0829">Tyrosine-protein kinase</keyword>
<dbReference type="RefSeq" id="WP_311948425.1">
    <property type="nucleotide sequence ID" value="NZ_JAVLVU010000001.1"/>
</dbReference>
<evidence type="ECO:0000259" key="19">
    <source>
        <dbReference type="Pfam" id="PF13614"/>
    </source>
</evidence>
<dbReference type="CDD" id="cd05387">
    <property type="entry name" value="BY-kinase"/>
    <property type="match status" value="1"/>
</dbReference>
<evidence type="ECO:0000256" key="3">
    <source>
        <dbReference type="ARBA" id="ARBA00008883"/>
    </source>
</evidence>